<dbReference type="AlphaFoldDB" id="A0A0C9WWT3"/>
<proteinExistence type="predicted"/>
<organism evidence="2 3">
    <name type="scientific">Laccaria amethystina LaAM-08-1</name>
    <dbReference type="NCBI Taxonomy" id="1095629"/>
    <lineage>
        <taxon>Eukaryota</taxon>
        <taxon>Fungi</taxon>
        <taxon>Dikarya</taxon>
        <taxon>Basidiomycota</taxon>
        <taxon>Agaricomycotina</taxon>
        <taxon>Agaricomycetes</taxon>
        <taxon>Agaricomycetidae</taxon>
        <taxon>Agaricales</taxon>
        <taxon>Agaricineae</taxon>
        <taxon>Hydnangiaceae</taxon>
        <taxon>Laccaria</taxon>
    </lineage>
</organism>
<dbReference type="STRING" id="1095629.A0A0C9WWT3"/>
<name>A0A0C9WWT3_9AGAR</name>
<dbReference type="EMBL" id="KN838572">
    <property type="protein sequence ID" value="KIK04150.1"/>
    <property type="molecule type" value="Genomic_DNA"/>
</dbReference>
<dbReference type="HOGENOM" id="CLU_1180386_0_0_1"/>
<evidence type="ECO:0000313" key="2">
    <source>
        <dbReference type="EMBL" id="KIK04150.1"/>
    </source>
</evidence>
<dbReference type="Proteomes" id="UP000054477">
    <property type="component" value="Unassembled WGS sequence"/>
</dbReference>
<reference evidence="2 3" key="1">
    <citation type="submission" date="2014-04" db="EMBL/GenBank/DDBJ databases">
        <authorList>
            <consortium name="DOE Joint Genome Institute"/>
            <person name="Kuo A."/>
            <person name="Kohler A."/>
            <person name="Nagy L.G."/>
            <person name="Floudas D."/>
            <person name="Copeland A."/>
            <person name="Barry K.W."/>
            <person name="Cichocki N."/>
            <person name="Veneault-Fourrey C."/>
            <person name="LaButti K."/>
            <person name="Lindquist E.A."/>
            <person name="Lipzen A."/>
            <person name="Lundell T."/>
            <person name="Morin E."/>
            <person name="Murat C."/>
            <person name="Sun H."/>
            <person name="Tunlid A."/>
            <person name="Henrissat B."/>
            <person name="Grigoriev I.V."/>
            <person name="Hibbett D.S."/>
            <person name="Martin F."/>
            <person name="Nordberg H.P."/>
            <person name="Cantor M.N."/>
            <person name="Hua S.X."/>
        </authorList>
    </citation>
    <scope>NUCLEOTIDE SEQUENCE [LARGE SCALE GENOMIC DNA]</scope>
    <source>
        <strain evidence="2 3">LaAM-08-1</strain>
    </source>
</reference>
<gene>
    <name evidence="2" type="ORF">K443DRAFT_93640</name>
</gene>
<keyword evidence="3" id="KW-1185">Reference proteome</keyword>
<accession>A0A0C9WWT3</accession>
<evidence type="ECO:0000256" key="1">
    <source>
        <dbReference type="SAM" id="MobiDB-lite"/>
    </source>
</evidence>
<protein>
    <submittedName>
        <fullName evidence="2">Uncharacterized protein</fullName>
    </submittedName>
</protein>
<reference evidence="3" key="2">
    <citation type="submission" date="2015-01" db="EMBL/GenBank/DDBJ databases">
        <title>Evolutionary Origins and Diversification of the Mycorrhizal Mutualists.</title>
        <authorList>
            <consortium name="DOE Joint Genome Institute"/>
            <consortium name="Mycorrhizal Genomics Consortium"/>
            <person name="Kohler A."/>
            <person name="Kuo A."/>
            <person name="Nagy L.G."/>
            <person name="Floudas D."/>
            <person name="Copeland A."/>
            <person name="Barry K.W."/>
            <person name="Cichocki N."/>
            <person name="Veneault-Fourrey C."/>
            <person name="LaButti K."/>
            <person name="Lindquist E.A."/>
            <person name="Lipzen A."/>
            <person name="Lundell T."/>
            <person name="Morin E."/>
            <person name="Murat C."/>
            <person name="Riley R."/>
            <person name="Ohm R."/>
            <person name="Sun H."/>
            <person name="Tunlid A."/>
            <person name="Henrissat B."/>
            <person name="Grigoriev I.V."/>
            <person name="Hibbett D.S."/>
            <person name="Martin F."/>
        </authorList>
    </citation>
    <scope>NUCLEOTIDE SEQUENCE [LARGE SCALE GENOMIC DNA]</scope>
    <source>
        <strain evidence="3">LaAM-08-1</strain>
    </source>
</reference>
<dbReference type="OrthoDB" id="432970at2759"/>
<sequence length="235" mass="26093">MLTHEWATTGNKQKTGFVFDRLPPHSPEDDDDPSAPPDLPSTMLAPRDPHWAAQPDLSYLTPFQWETFYWQARNHDACYKSVTLIQHFFALFPPNTQLVRPRGVTLSCVLPGNMSYITGGEEVMDHAVVGFPNPSANAGKEEEAGTILDLASLQFGDVGRGCGGKSLFLLESMDAYGVRLNKFAEGNTFDDAKVSMAIGGSPWDGWLKRVAERVKDRWRRGGIINVGARSNYYIQ</sequence>
<evidence type="ECO:0000313" key="3">
    <source>
        <dbReference type="Proteomes" id="UP000054477"/>
    </source>
</evidence>
<feature type="region of interest" description="Disordered" evidence="1">
    <location>
        <begin position="16"/>
        <end position="46"/>
    </location>
</feature>